<keyword evidence="3" id="KW-1185">Reference proteome</keyword>
<organism evidence="2 3">
    <name type="scientific">Aspergillus pseudoustus</name>
    <dbReference type="NCBI Taxonomy" id="1810923"/>
    <lineage>
        <taxon>Eukaryota</taxon>
        <taxon>Fungi</taxon>
        <taxon>Dikarya</taxon>
        <taxon>Ascomycota</taxon>
        <taxon>Pezizomycotina</taxon>
        <taxon>Eurotiomycetes</taxon>
        <taxon>Eurotiomycetidae</taxon>
        <taxon>Eurotiales</taxon>
        <taxon>Aspergillaceae</taxon>
        <taxon>Aspergillus</taxon>
        <taxon>Aspergillus subgen. Nidulantes</taxon>
    </lineage>
</organism>
<accession>A0ABR4JGN2</accession>
<dbReference type="PANTHER" id="PTHR37540:SF5">
    <property type="entry name" value="TRANSCRIPTION FACTOR DOMAIN-CONTAINING PROTEIN"/>
    <property type="match status" value="1"/>
</dbReference>
<sequence>MRRNKKPHSPKLLFVNSVDDPQQARLKNRRLVHSHVSQYRWKRSREAVPSNANTRVSGQAEEQHHDPRIVGSPGLTRFLSDQTQDPILSYSDPFFPTQQALNAMSYVSQTMLPGLFLHEKIGQAWVPAAVSDPVLFSACMYGAVVHMLRRLDGHSAESDQRAVWQINNETIRRLHRILDDHARATSDGAIFTVLALAYSAQLQAAPLNTDPHPRRPLQDLQWLTVYSSLPTNLLHVQGLETLVGMRGGLDQIALPGLASLLSYLCMLRASRTLAKPVLPIVPLSDDAHQKLEEMMMTGGHPSSIHPHILNNELFPRMPPNFLQILTQIHQYNEMLAHYLGGSIGAPKMTEFADQRNWIQRAILALPWSDEVEITADTTFSRFEHEMVRVSLLLYSFLVVFPIPFAYGPYDRVLGMLKNILLDEAGLNLLPQSMLLWAVSLGAITSESIASDDAWFVVKLRELTSQGGVMASWNEYKLAVRSVLWQDSVLDPFMQRIWLSHILVF</sequence>
<protein>
    <recommendedName>
        <fullName evidence="4">Fungal-specific transcription factor domain-containing protein</fullName>
    </recommendedName>
</protein>
<gene>
    <name evidence="2" type="ORF">BJY01DRAFT_250615</name>
</gene>
<reference evidence="2 3" key="1">
    <citation type="submission" date="2024-07" db="EMBL/GenBank/DDBJ databases">
        <title>Section-level genome sequencing and comparative genomics of Aspergillus sections Usti and Cavernicolus.</title>
        <authorList>
            <consortium name="Lawrence Berkeley National Laboratory"/>
            <person name="Nybo J.L."/>
            <person name="Vesth T.C."/>
            <person name="Theobald S."/>
            <person name="Frisvad J.C."/>
            <person name="Larsen T.O."/>
            <person name="Kjaerboelling I."/>
            <person name="Rothschild-Mancinelli K."/>
            <person name="Lyhne E.K."/>
            <person name="Kogle M.E."/>
            <person name="Barry K."/>
            <person name="Clum A."/>
            <person name="Na H."/>
            <person name="Ledsgaard L."/>
            <person name="Lin J."/>
            <person name="Lipzen A."/>
            <person name="Kuo A."/>
            <person name="Riley R."/>
            <person name="Mondo S."/>
            <person name="Labutti K."/>
            <person name="Haridas S."/>
            <person name="Pangalinan J."/>
            <person name="Salamov A.A."/>
            <person name="Simmons B.A."/>
            <person name="Magnuson J.K."/>
            <person name="Chen J."/>
            <person name="Drula E."/>
            <person name="Henrissat B."/>
            <person name="Wiebenga A."/>
            <person name="Lubbers R.J."/>
            <person name="Gomes A.C."/>
            <person name="Makela M.R."/>
            <person name="Stajich J."/>
            <person name="Grigoriev I.V."/>
            <person name="Mortensen U.H."/>
            <person name="De Vries R.P."/>
            <person name="Baker S.E."/>
            <person name="Andersen M.R."/>
        </authorList>
    </citation>
    <scope>NUCLEOTIDE SEQUENCE [LARGE SCALE GENOMIC DNA]</scope>
    <source>
        <strain evidence="2 3">CBS 123904</strain>
    </source>
</reference>
<evidence type="ECO:0008006" key="4">
    <source>
        <dbReference type="Google" id="ProtNLM"/>
    </source>
</evidence>
<evidence type="ECO:0000313" key="2">
    <source>
        <dbReference type="EMBL" id="KAL2839197.1"/>
    </source>
</evidence>
<dbReference type="EMBL" id="JBFXLU010000136">
    <property type="protein sequence ID" value="KAL2839197.1"/>
    <property type="molecule type" value="Genomic_DNA"/>
</dbReference>
<feature type="region of interest" description="Disordered" evidence="1">
    <location>
        <begin position="43"/>
        <end position="74"/>
    </location>
</feature>
<dbReference type="Proteomes" id="UP001610446">
    <property type="component" value="Unassembled WGS sequence"/>
</dbReference>
<evidence type="ECO:0000256" key="1">
    <source>
        <dbReference type="SAM" id="MobiDB-lite"/>
    </source>
</evidence>
<dbReference type="PANTHER" id="PTHR37540">
    <property type="entry name" value="TRANSCRIPTION FACTOR (ACR-2), PUTATIVE-RELATED-RELATED"/>
    <property type="match status" value="1"/>
</dbReference>
<comment type="caution">
    <text evidence="2">The sequence shown here is derived from an EMBL/GenBank/DDBJ whole genome shotgun (WGS) entry which is preliminary data.</text>
</comment>
<name>A0ABR4JGN2_9EURO</name>
<proteinExistence type="predicted"/>
<evidence type="ECO:0000313" key="3">
    <source>
        <dbReference type="Proteomes" id="UP001610446"/>
    </source>
</evidence>